<accession>A0ABR9CS25</accession>
<dbReference type="Proteomes" id="UP000632063">
    <property type="component" value="Unassembled WGS sequence"/>
</dbReference>
<dbReference type="Pfam" id="PF09834">
    <property type="entry name" value="DUF2061"/>
    <property type="match status" value="1"/>
</dbReference>
<proteinExistence type="predicted"/>
<protein>
    <submittedName>
        <fullName evidence="3">DUF2061 domain-containing protein</fullName>
    </submittedName>
</protein>
<organism evidence="3 4">
    <name type="scientific">Roseibium litorale</name>
    <dbReference type="NCBI Taxonomy" id="2803841"/>
    <lineage>
        <taxon>Bacteria</taxon>
        <taxon>Pseudomonadati</taxon>
        <taxon>Pseudomonadota</taxon>
        <taxon>Alphaproteobacteria</taxon>
        <taxon>Hyphomicrobiales</taxon>
        <taxon>Stappiaceae</taxon>
        <taxon>Roseibium</taxon>
    </lineage>
</organism>
<evidence type="ECO:0000313" key="3">
    <source>
        <dbReference type="EMBL" id="MBD8893082.1"/>
    </source>
</evidence>
<feature type="transmembrane region" description="Helical" evidence="1">
    <location>
        <begin position="33"/>
        <end position="57"/>
    </location>
</feature>
<comment type="caution">
    <text evidence="3">The sequence shown here is derived from an EMBL/GenBank/DDBJ whole genome shotgun (WGS) entry which is preliminary data.</text>
</comment>
<feature type="transmembrane region" description="Helical" evidence="1">
    <location>
        <begin position="7"/>
        <end position="27"/>
    </location>
</feature>
<keyword evidence="4" id="KW-1185">Reference proteome</keyword>
<keyword evidence="1" id="KW-1133">Transmembrane helix</keyword>
<evidence type="ECO:0000313" key="4">
    <source>
        <dbReference type="Proteomes" id="UP000632063"/>
    </source>
</evidence>
<sequence>METTRRTLIKTLTWQTMGIVTMTFLSLPHTGSFLQALTLALTASATGFVCFFLHELAWNRIGWGRRSNMEKAAR</sequence>
<dbReference type="InterPro" id="IPR018638">
    <property type="entry name" value="DUF2061_membrane"/>
</dbReference>
<keyword evidence="1" id="KW-0472">Membrane</keyword>
<keyword evidence="1" id="KW-0812">Transmembrane</keyword>
<evidence type="ECO:0000259" key="2">
    <source>
        <dbReference type="Pfam" id="PF09834"/>
    </source>
</evidence>
<reference evidence="4" key="1">
    <citation type="submission" date="2020-09" db="EMBL/GenBank/DDBJ databases">
        <title>The genome sequence of strain Labrenzia suaedae 4C16A.</title>
        <authorList>
            <person name="Liu Y."/>
        </authorList>
    </citation>
    <scope>NUCLEOTIDE SEQUENCE [LARGE SCALE GENOMIC DNA]</scope>
    <source>
        <strain evidence="4">4C16A</strain>
    </source>
</reference>
<reference evidence="3 4" key="2">
    <citation type="journal article" date="2021" name="Int. J. Syst. Evol. Microbiol.">
        <title>Roseibium litorale sp. nov., isolated from a tidal flat sediment and proposal for the reclassification of Labrenzia polysiphoniae as Roseibium polysiphoniae comb. nov.</title>
        <authorList>
            <person name="Liu Y."/>
            <person name="Pei T."/>
            <person name="Du J."/>
            <person name="Chao M."/>
            <person name="Deng M.R."/>
            <person name="Zhu H."/>
        </authorList>
    </citation>
    <scope>NUCLEOTIDE SEQUENCE [LARGE SCALE GENOMIC DNA]</scope>
    <source>
        <strain evidence="3 4">4C16A</strain>
    </source>
</reference>
<evidence type="ECO:0000256" key="1">
    <source>
        <dbReference type="SAM" id="Phobius"/>
    </source>
</evidence>
<dbReference type="RefSeq" id="WP_192149213.1">
    <property type="nucleotide sequence ID" value="NZ_JACYXI010000011.1"/>
</dbReference>
<gene>
    <name evidence="3" type="ORF">IG616_16185</name>
</gene>
<feature type="domain" description="DUF2061" evidence="2">
    <location>
        <begin position="8"/>
        <end position="59"/>
    </location>
</feature>
<name>A0ABR9CS25_9HYPH</name>
<dbReference type="EMBL" id="JACYXI010000011">
    <property type="protein sequence ID" value="MBD8893082.1"/>
    <property type="molecule type" value="Genomic_DNA"/>
</dbReference>